<protein>
    <submittedName>
        <fullName evidence="5">Peptide chain release factor 1</fullName>
    </submittedName>
</protein>
<comment type="similarity">
    <text evidence="1">Belongs to the prokaryotic/mitochondrial release factor family.</text>
</comment>
<organism evidence="5 6">
    <name type="scientific">Avibacterium endocarditidis</name>
    <dbReference type="NCBI Taxonomy" id="380674"/>
    <lineage>
        <taxon>Bacteria</taxon>
        <taxon>Pseudomonadati</taxon>
        <taxon>Pseudomonadota</taxon>
        <taxon>Gammaproteobacteria</taxon>
        <taxon>Pasteurellales</taxon>
        <taxon>Pasteurellaceae</taxon>
        <taxon>Avibacterium</taxon>
    </lineage>
</organism>
<evidence type="ECO:0000256" key="2">
    <source>
        <dbReference type="ARBA" id="ARBA00022481"/>
    </source>
</evidence>
<keyword evidence="6" id="KW-1185">Reference proteome</keyword>
<comment type="caution">
    <text evidence="5">The sequence shown here is derived from an EMBL/GenBank/DDBJ whole genome shotgun (WGS) entry which is preliminary data.</text>
</comment>
<proteinExistence type="inferred from homology"/>
<dbReference type="InterPro" id="IPR000352">
    <property type="entry name" value="Pep_chain_release_fac_I"/>
</dbReference>
<dbReference type="RefSeq" id="WP_281258786.1">
    <property type="nucleotide sequence ID" value="NZ_PQVI01000114.1"/>
</dbReference>
<keyword evidence="2" id="KW-0488">Methylation</keyword>
<feature type="non-terminal residue" evidence="5">
    <location>
        <position position="1"/>
    </location>
</feature>
<evidence type="ECO:0000256" key="3">
    <source>
        <dbReference type="SAM" id="MobiDB-lite"/>
    </source>
</evidence>
<feature type="domain" description="Prokaryotic-type class I peptide chain release factors" evidence="4">
    <location>
        <begin position="1"/>
        <end position="71"/>
    </location>
</feature>
<feature type="compositionally biased region" description="Basic and acidic residues" evidence="3">
    <location>
        <begin position="34"/>
        <end position="45"/>
    </location>
</feature>
<evidence type="ECO:0000313" key="6">
    <source>
        <dbReference type="Proteomes" id="UP000237229"/>
    </source>
</evidence>
<name>A0ABX4ZSN3_9PAST</name>
<evidence type="ECO:0000259" key="4">
    <source>
        <dbReference type="Pfam" id="PF00472"/>
    </source>
</evidence>
<gene>
    <name evidence="5" type="primary">prfA</name>
    <name evidence="5" type="ORF">C3Z13_08705</name>
</gene>
<dbReference type="SUPFAM" id="SSF75620">
    <property type="entry name" value="Release factor"/>
    <property type="match status" value="1"/>
</dbReference>
<dbReference type="PANTHER" id="PTHR43804">
    <property type="entry name" value="LD18447P"/>
    <property type="match status" value="1"/>
</dbReference>
<dbReference type="InterPro" id="IPR050057">
    <property type="entry name" value="Prokaryotic/Mito_RF"/>
</dbReference>
<dbReference type="Pfam" id="PF00472">
    <property type="entry name" value="RF-1"/>
    <property type="match status" value="1"/>
</dbReference>
<dbReference type="InterPro" id="IPR045853">
    <property type="entry name" value="Pep_chain_release_fac_I_sf"/>
</dbReference>
<reference evidence="5 6" key="1">
    <citation type="submission" date="2018-02" db="EMBL/GenBank/DDBJ databases">
        <title>Classification genera of Pasteurellaceae by whole genome sequence comparison.</title>
        <authorList>
            <person name="Christensen H."/>
        </authorList>
    </citation>
    <scope>NUCLEOTIDE SEQUENCE [LARGE SCALE GENOMIC DNA]</scope>
    <source>
        <strain evidence="5 6">20186H4H1</strain>
    </source>
</reference>
<sequence length="110" mass="12489">TGIVVECQEERSQHKNKAKAMSVLASRIVQAEQERQAAEQADTRRNLLGSGDRSDKIRTYNYPQGRVTDHRINLTIYRLDEVMNGKMDELIQPIITEYQADQLAALSDQG</sequence>
<feature type="region of interest" description="Disordered" evidence="3">
    <location>
        <begin position="34"/>
        <end position="59"/>
    </location>
</feature>
<dbReference type="Gene3D" id="3.30.70.1660">
    <property type="match status" value="1"/>
</dbReference>
<evidence type="ECO:0000256" key="1">
    <source>
        <dbReference type="ARBA" id="ARBA00010835"/>
    </source>
</evidence>
<dbReference type="EMBL" id="PQVI01000114">
    <property type="protein sequence ID" value="POY41970.1"/>
    <property type="molecule type" value="Genomic_DNA"/>
</dbReference>
<dbReference type="Proteomes" id="UP000237229">
    <property type="component" value="Unassembled WGS sequence"/>
</dbReference>
<evidence type="ECO:0000313" key="5">
    <source>
        <dbReference type="EMBL" id="POY41970.1"/>
    </source>
</evidence>
<accession>A0ABX4ZSN3</accession>
<dbReference type="PANTHER" id="PTHR43804:SF7">
    <property type="entry name" value="LD18447P"/>
    <property type="match status" value="1"/>
</dbReference>